<keyword evidence="3" id="KW-1185">Reference proteome</keyword>
<accession>A0ABQ8V6W2</accession>
<evidence type="ECO:0008006" key="4">
    <source>
        <dbReference type="Google" id="ProtNLM"/>
    </source>
</evidence>
<organism evidence="2 3">
    <name type="scientific">Lentinula lateritia</name>
    <dbReference type="NCBI Taxonomy" id="40482"/>
    <lineage>
        <taxon>Eukaryota</taxon>
        <taxon>Fungi</taxon>
        <taxon>Dikarya</taxon>
        <taxon>Basidiomycota</taxon>
        <taxon>Agaricomycotina</taxon>
        <taxon>Agaricomycetes</taxon>
        <taxon>Agaricomycetidae</taxon>
        <taxon>Agaricales</taxon>
        <taxon>Marasmiineae</taxon>
        <taxon>Omphalotaceae</taxon>
        <taxon>Lentinula</taxon>
    </lineage>
</organism>
<reference evidence="2" key="1">
    <citation type="submission" date="2022-08" db="EMBL/GenBank/DDBJ databases">
        <title>A Global Phylogenomic Analysis of the Shiitake Genus Lentinula.</title>
        <authorList>
            <consortium name="DOE Joint Genome Institute"/>
            <person name="Sierra-Patev S."/>
            <person name="Min B."/>
            <person name="Naranjo-Ortiz M."/>
            <person name="Looney B."/>
            <person name="Konkel Z."/>
            <person name="Slot J.C."/>
            <person name="Sakamoto Y."/>
            <person name="Steenwyk J.L."/>
            <person name="Rokas A."/>
            <person name="Carro J."/>
            <person name="Camarero S."/>
            <person name="Ferreira P."/>
            <person name="Molpeceres G."/>
            <person name="Ruiz-Duenas F.J."/>
            <person name="Serrano A."/>
            <person name="Henrissat B."/>
            <person name="Drula E."/>
            <person name="Hughes K.W."/>
            <person name="Mata J.L."/>
            <person name="Ishikawa N.K."/>
            <person name="Vargas-Isla R."/>
            <person name="Ushijima S."/>
            <person name="Smith C.A."/>
            <person name="Ahrendt S."/>
            <person name="Andreopoulos W."/>
            <person name="He G."/>
            <person name="Labutti K."/>
            <person name="Lipzen A."/>
            <person name="Ng V."/>
            <person name="Riley R."/>
            <person name="Sandor L."/>
            <person name="Barry K."/>
            <person name="Martinez A.T."/>
            <person name="Xiao Y."/>
            <person name="Gibbons J.G."/>
            <person name="Terashima K."/>
            <person name="Grigoriev I.V."/>
            <person name="Hibbett D.S."/>
        </authorList>
    </citation>
    <scope>NUCLEOTIDE SEQUENCE</scope>
    <source>
        <strain evidence="2">RHP3577 ss4</strain>
    </source>
</reference>
<evidence type="ECO:0000313" key="3">
    <source>
        <dbReference type="Proteomes" id="UP001150217"/>
    </source>
</evidence>
<name>A0ABQ8V6W2_9AGAR</name>
<sequence>MLSLSLKLLVISVISLTILVVVNASPILKSTHLTAGHNGESRLIGYLLFLHEMGKSPTCTWKTKTLSFYARFILIPPRKHTMWSVHFFLQCKCTN</sequence>
<feature type="chain" id="PRO_5045671199" description="Transmembrane protein" evidence="1">
    <location>
        <begin position="25"/>
        <end position="95"/>
    </location>
</feature>
<dbReference type="EMBL" id="JANVFT010000089">
    <property type="protein sequence ID" value="KAJ4470975.1"/>
    <property type="molecule type" value="Genomic_DNA"/>
</dbReference>
<keyword evidence="1" id="KW-0732">Signal</keyword>
<proteinExistence type="predicted"/>
<feature type="signal peptide" evidence="1">
    <location>
        <begin position="1"/>
        <end position="24"/>
    </location>
</feature>
<protein>
    <recommendedName>
        <fullName evidence="4">Transmembrane protein</fullName>
    </recommendedName>
</protein>
<comment type="caution">
    <text evidence="2">The sequence shown here is derived from an EMBL/GenBank/DDBJ whole genome shotgun (WGS) entry which is preliminary data.</text>
</comment>
<evidence type="ECO:0000256" key="1">
    <source>
        <dbReference type="SAM" id="SignalP"/>
    </source>
</evidence>
<gene>
    <name evidence="2" type="ORF">C8R41DRAFT_602649</name>
</gene>
<dbReference type="Proteomes" id="UP001150217">
    <property type="component" value="Unassembled WGS sequence"/>
</dbReference>
<evidence type="ECO:0000313" key="2">
    <source>
        <dbReference type="EMBL" id="KAJ4470975.1"/>
    </source>
</evidence>